<dbReference type="InterPro" id="IPR011604">
    <property type="entry name" value="PDDEXK-like_dom_sf"/>
</dbReference>
<dbReference type="SUPFAM" id="SSF52540">
    <property type="entry name" value="P-loop containing nucleoside triphosphate hydrolases"/>
    <property type="match status" value="1"/>
</dbReference>
<dbReference type="Gene3D" id="3.90.320.10">
    <property type="match status" value="1"/>
</dbReference>
<dbReference type="AlphaFoldDB" id="A0A1J5SGN1"/>
<organism evidence="2">
    <name type="scientific">mine drainage metagenome</name>
    <dbReference type="NCBI Taxonomy" id="410659"/>
    <lineage>
        <taxon>unclassified sequences</taxon>
        <taxon>metagenomes</taxon>
        <taxon>ecological metagenomes</taxon>
    </lineage>
</organism>
<proteinExistence type="predicted"/>
<dbReference type="Pfam" id="PF12705">
    <property type="entry name" value="PDDEXK_1"/>
    <property type="match status" value="1"/>
</dbReference>
<feature type="domain" description="PD-(D/E)XK endonuclease-like" evidence="1">
    <location>
        <begin position="633"/>
        <end position="902"/>
    </location>
</feature>
<accession>A0A1J5SGN1</accession>
<dbReference type="InterPro" id="IPR038726">
    <property type="entry name" value="PDDEXK_AddAB-type"/>
</dbReference>
<gene>
    <name evidence="2" type="ORF">GALL_106540</name>
</gene>
<dbReference type="InterPro" id="IPR019925">
    <property type="entry name" value="DNA_repair_protein_predicted"/>
</dbReference>
<protein>
    <submittedName>
        <fullName evidence="2">PD-(D/E)XK nuclease superfamily protein</fullName>
    </submittedName>
</protein>
<dbReference type="EMBL" id="MLJW01000039">
    <property type="protein sequence ID" value="OIR07067.1"/>
    <property type="molecule type" value="Genomic_DNA"/>
</dbReference>
<evidence type="ECO:0000313" key="2">
    <source>
        <dbReference type="EMBL" id="OIR07067.1"/>
    </source>
</evidence>
<name>A0A1J5SGN1_9ZZZZ</name>
<dbReference type="NCBIfam" id="TIGR03623">
    <property type="entry name" value="probable DNA repair protein"/>
    <property type="match status" value="1"/>
</dbReference>
<reference evidence="2" key="1">
    <citation type="submission" date="2016-10" db="EMBL/GenBank/DDBJ databases">
        <title>Sequence of Gallionella enrichment culture.</title>
        <authorList>
            <person name="Poehlein A."/>
            <person name="Muehling M."/>
            <person name="Daniel R."/>
        </authorList>
    </citation>
    <scope>NUCLEOTIDE SEQUENCE</scope>
</reference>
<sequence length="919" mass="100423">MAAMASPTFAPASRPTLAELPDDAPVLCSTHRLARSLRLAHDRARMARGLARWQPLPAQTLAQWLDGLIEEALLAGAIPAAAAPIRPLTALQERIVWERAITSGDEGDPLSDPLFDREGLAEAAAEANALCETWKISVGGAAQTEEGRSFLRWREEFRRVCSDAGWFEPARHLAWQIERIAAGAGRLPRELAFAGFDRFNPQELRLIGVLQARGVRVAELDLGRTGEPAAAFIHAAPDREAECRAAAGWARQRLAENPGARLGIVVPELQTLRQRLAAILDDALDPEAASPGQAERPRRYNFSLGLPLAGQPIVAAALDLLELAAHPRRIALQAFGALLNQPHWSAAISEADGRARLEARLRQRLPPTVSLARLLRCVQRHEDRSVSRLVGDLAAFQAALAAQPARQVPSAWAAAFADLLAAAAWPGERPLSSHEFQAQRAFHEALADLAGLDAVHGRVSMAEASRRLKQLARERIFQPETENQPQLEVMGLLEAVGTPLDGLWVMGMNDHLWPPPARPNPLLPARLQRDARAPNASAEVQGEFARAVHRRLLRSAAELRFSWARTEGDRELRPSPLLADASLSTPAAADDHFGSRSLLETLASSAKLELLEDHQAPQLAPGEAVRGGTSLLRAQALCPAWAFYRYRLGARALELPVEGLDAAERGTLVHAVLQNFWRGRGSRALQDMDEAVRRQQVAEAVALGLQAFNAQREEELSPNFLALEAERLRRLLDAWLEVEAQRLLPFRVVACEQSSEVQIAGIDVRLVVDRIDELEDGRRVILDYKTGSEVSAASWGEERIAEPQLPVYALTSERPPAAVALARVRQEEPGFVGIAAESGLLPGLAGIGDDAARKLFPEVVGWEELLALWRVRIEAIAREIAAGCAAVSFEREQDLEYCEVRPLLRLAERRAQLEAGEGA</sequence>
<dbReference type="InterPro" id="IPR027417">
    <property type="entry name" value="P-loop_NTPase"/>
</dbReference>
<evidence type="ECO:0000259" key="1">
    <source>
        <dbReference type="Pfam" id="PF12705"/>
    </source>
</evidence>
<comment type="caution">
    <text evidence="2">The sequence shown here is derived from an EMBL/GenBank/DDBJ whole genome shotgun (WGS) entry which is preliminary data.</text>
</comment>